<dbReference type="InterPro" id="IPR004161">
    <property type="entry name" value="EFTu-like_2"/>
</dbReference>
<dbReference type="InterPro" id="IPR005225">
    <property type="entry name" value="Small_GTP-bd"/>
</dbReference>
<dbReference type="Pfam" id="PF25461">
    <property type="entry name" value="Beta-barrel_SelB"/>
    <property type="match status" value="1"/>
</dbReference>
<dbReference type="PANTHER" id="PTHR43721">
    <property type="entry name" value="ELONGATION FACTOR TU-RELATED"/>
    <property type="match status" value="1"/>
</dbReference>
<dbReference type="InterPro" id="IPR057335">
    <property type="entry name" value="Beta-barrel_SelB"/>
</dbReference>
<sequence>MKHIIIGTAGHVDHGKTCLTRALTGVDTDRLKEEQKRGITIEIGFAQLTLPNGQTASIIDVPGHEKFIRNMLVGAAGMDVVLMVIAADEGFMPQTREHLGILSLLGVQNGIIVVTKADMVDEEWLEAIEEEARETVQGTFLQDAPILAVSSYTGQGIEELKELIVKLVEGAEQRNQDRPFRLPVDRVFSVDGFGTVVTGTLLEGSMQLGEEVCIYPSEKKARIRGLQNHDKAEERASAGMRVAVNLSGIDKADIKRGDTVAKPGSMVLSRQMDVQLTMLKDAPYAIKNDSQLHFHHGSRELVCKCVVLGKDTLEPGETGFAQLRFQEDVAVKNGDHYVVRFFSPMVTVGGGVILNADPGRHKRNDPAVLEGLAARASGSSEKQVMEALRQAGSAMPKKHDLAKAAGLTEAELSESLAQLMEEGRVVELGGRYVDHDTIEALWEKAVKLLSAYHKAQPLQPGMNRGEFRGKLLPTASPTAIDALIDYYAEHRGLRIEGPTIALPDFQVVWNSFYTGLRDQILDLYGKAALAPENLDDVLASFGKKQDGARQVVQRLFYDGELVALNAQIVLRKDFYEKALQGLYDLFAQKPELLLAEFRDALGISRKYALALLEFWDSEGVTRKNGDVRVLLKKV</sequence>
<proteinExistence type="predicted"/>
<evidence type="ECO:0000256" key="4">
    <source>
        <dbReference type="ARBA" id="ARBA00022741"/>
    </source>
</evidence>
<dbReference type="PANTHER" id="PTHR43721:SF22">
    <property type="entry name" value="ELONGATION FACTOR TU, MITOCHONDRIAL"/>
    <property type="match status" value="1"/>
</dbReference>
<evidence type="ECO:0000256" key="7">
    <source>
        <dbReference type="ARBA" id="ARBA00025526"/>
    </source>
</evidence>
<evidence type="ECO:0000256" key="8">
    <source>
        <dbReference type="ARBA" id="ARBA00031615"/>
    </source>
</evidence>
<name>A0ABR7HWS4_9FIRM</name>
<dbReference type="InterPro" id="IPR000795">
    <property type="entry name" value="T_Tr_GTP-bd_dom"/>
</dbReference>
<dbReference type="Pfam" id="PF09106">
    <property type="entry name" value="WHD_2nd_SelB"/>
    <property type="match status" value="1"/>
</dbReference>
<keyword evidence="10" id="KW-0251">Elongation factor</keyword>
<dbReference type="PROSITE" id="PS00301">
    <property type="entry name" value="G_TR_1"/>
    <property type="match status" value="1"/>
</dbReference>
<dbReference type="InterPro" id="IPR009000">
    <property type="entry name" value="Transl_B-barrel_sf"/>
</dbReference>
<dbReference type="Pfam" id="PF09107">
    <property type="entry name" value="WHD_3rd_SelB"/>
    <property type="match status" value="1"/>
</dbReference>
<dbReference type="SUPFAM" id="SSF52540">
    <property type="entry name" value="P-loop containing nucleoside triphosphate hydrolases"/>
    <property type="match status" value="1"/>
</dbReference>
<dbReference type="Gene3D" id="1.10.10.10">
    <property type="entry name" value="Winged helix-like DNA-binding domain superfamily/Winged helix DNA-binding domain"/>
    <property type="match status" value="1"/>
</dbReference>
<reference evidence="10 11" key="1">
    <citation type="submission" date="2020-08" db="EMBL/GenBank/DDBJ databases">
        <title>Genome public.</title>
        <authorList>
            <person name="Liu C."/>
            <person name="Sun Q."/>
        </authorList>
    </citation>
    <scope>NUCLEOTIDE SEQUENCE [LARGE SCALE GENOMIC DNA]</scope>
    <source>
        <strain evidence="10 11">New-38</strain>
    </source>
</reference>
<evidence type="ECO:0000313" key="11">
    <source>
        <dbReference type="Proteomes" id="UP000660021"/>
    </source>
</evidence>
<evidence type="ECO:0000256" key="6">
    <source>
        <dbReference type="ARBA" id="ARBA00023134"/>
    </source>
</evidence>
<comment type="caution">
    <text evidence="10">The sequence shown here is derived from an EMBL/GenBank/DDBJ whole genome shotgun (WGS) entry which is preliminary data.</text>
</comment>
<dbReference type="CDD" id="cd15491">
    <property type="entry name" value="selB_III"/>
    <property type="match status" value="1"/>
</dbReference>
<feature type="domain" description="Tr-type G" evidence="9">
    <location>
        <begin position="1"/>
        <end position="174"/>
    </location>
</feature>
<dbReference type="NCBIfam" id="TIGR00231">
    <property type="entry name" value="small_GTP"/>
    <property type="match status" value="1"/>
</dbReference>
<dbReference type="InterPro" id="IPR036388">
    <property type="entry name" value="WH-like_DNA-bd_sf"/>
</dbReference>
<evidence type="ECO:0000259" key="9">
    <source>
        <dbReference type="PROSITE" id="PS51722"/>
    </source>
</evidence>
<dbReference type="InterPro" id="IPR015190">
    <property type="entry name" value="Elong_fac_SelB-wing-hlx_typ-2"/>
</dbReference>
<comment type="function">
    <text evidence="7">Translation factor necessary for the incorporation of selenocysteine into proteins. It probably replaces EF-Tu for the insertion of selenocysteine directed by the UGA codon. SelB binds GTP and GDP.</text>
</comment>
<dbReference type="CDD" id="cd03696">
    <property type="entry name" value="SelB_II"/>
    <property type="match status" value="1"/>
</dbReference>
<evidence type="ECO:0000256" key="5">
    <source>
        <dbReference type="ARBA" id="ARBA00022917"/>
    </source>
</evidence>
<dbReference type="Pfam" id="PF03144">
    <property type="entry name" value="GTP_EFTU_D2"/>
    <property type="match status" value="1"/>
</dbReference>
<comment type="subcellular location">
    <subcellularLocation>
        <location evidence="1">Cytoplasm</location>
    </subcellularLocation>
</comment>
<keyword evidence="5" id="KW-0648">Protein biosynthesis</keyword>
<dbReference type="InterPro" id="IPR036390">
    <property type="entry name" value="WH_DNA-bd_sf"/>
</dbReference>
<dbReference type="EMBL" id="JACOPR010000011">
    <property type="protein sequence ID" value="MBC5731925.1"/>
    <property type="molecule type" value="Genomic_DNA"/>
</dbReference>
<dbReference type="InterPro" id="IPR004535">
    <property type="entry name" value="Transl_elong_SelB"/>
</dbReference>
<protein>
    <recommendedName>
        <fullName evidence="2">Selenocysteine-specific elongation factor</fullName>
    </recommendedName>
    <alternativeName>
        <fullName evidence="8">SelB translation factor</fullName>
    </alternativeName>
</protein>
<dbReference type="Pfam" id="PF00009">
    <property type="entry name" value="GTP_EFTU"/>
    <property type="match status" value="1"/>
</dbReference>
<evidence type="ECO:0000256" key="1">
    <source>
        <dbReference type="ARBA" id="ARBA00004496"/>
    </source>
</evidence>
<dbReference type="PROSITE" id="PS51722">
    <property type="entry name" value="G_TR_2"/>
    <property type="match status" value="1"/>
</dbReference>
<organism evidence="10 11">
    <name type="scientific">Pseudoflavonifractor hominis</name>
    <dbReference type="NCBI Taxonomy" id="2763059"/>
    <lineage>
        <taxon>Bacteria</taxon>
        <taxon>Bacillati</taxon>
        <taxon>Bacillota</taxon>
        <taxon>Clostridia</taxon>
        <taxon>Eubacteriales</taxon>
        <taxon>Oscillospiraceae</taxon>
        <taxon>Pseudoflavonifractor</taxon>
    </lineage>
</organism>
<dbReference type="Proteomes" id="UP000660021">
    <property type="component" value="Unassembled WGS sequence"/>
</dbReference>
<dbReference type="CDD" id="cd04171">
    <property type="entry name" value="SelB"/>
    <property type="match status" value="1"/>
</dbReference>
<keyword evidence="3" id="KW-0963">Cytoplasm</keyword>
<dbReference type="PRINTS" id="PR00315">
    <property type="entry name" value="ELONGATNFCT"/>
</dbReference>
<dbReference type="Gene3D" id="2.40.30.10">
    <property type="entry name" value="Translation factors"/>
    <property type="match status" value="1"/>
</dbReference>
<dbReference type="InterPro" id="IPR015191">
    <property type="entry name" value="SelB_WHD4"/>
</dbReference>
<keyword evidence="11" id="KW-1185">Reference proteome</keyword>
<dbReference type="InterPro" id="IPR050055">
    <property type="entry name" value="EF-Tu_GTPase"/>
</dbReference>
<evidence type="ECO:0000256" key="3">
    <source>
        <dbReference type="ARBA" id="ARBA00022490"/>
    </source>
</evidence>
<dbReference type="InterPro" id="IPR027417">
    <property type="entry name" value="P-loop_NTPase"/>
</dbReference>
<gene>
    <name evidence="10" type="primary">selB</name>
    <name evidence="10" type="ORF">H8S34_13970</name>
</gene>
<dbReference type="NCBIfam" id="TIGR00475">
    <property type="entry name" value="selB"/>
    <property type="match status" value="1"/>
</dbReference>
<dbReference type="Gene3D" id="1.10.10.2770">
    <property type="match status" value="1"/>
</dbReference>
<dbReference type="SUPFAM" id="SSF50465">
    <property type="entry name" value="EF-Tu/eEF-1alpha/eIF2-gamma C-terminal domain"/>
    <property type="match status" value="1"/>
</dbReference>
<dbReference type="SUPFAM" id="SSF50447">
    <property type="entry name" value="Translation proteins"/>
    <property type="match status" value="1"/>
</dbReference>
<dbReference type="InterPro" id="IPR031157">
    <property type="entry name" value="G_TR_CS"/>
</dbReference>
<accession>A0ABR7HWS4</accession>
<keyword evidence="6" id="KW-0342">GTP-binding</keyword>
<keyword evidence="4" id="KW-0547">Nucleotide-binding</keyword>
<dbReference type="GO" id="GO:0003746">
    <property type="term" value="F:translation elongation factor activity"/>
    <property type="evidence" value="ECO:0007669"/>
    <property type="project" value="UniProtKB-KW"/>
</dbReference>
<dbReference type="InterPro" id="IPR009001">
    <property type="entry name" value="Transl_elong_EF1A/Init_IF2_C"/>
</dbReference>
<evidence type="ECO:0000313" key="10">
    <source>
        <dbReference type="EMBL" id="MBC5731925.1"/>
    </source>
</evidence>
<dbReference type="Gene3D" id="3.40.50.300">
    <property type="entry name" value="P-loop containing nucleotide triphosphate hydrolases"/>
    <property type="match status" value="1"/>
</dbReference>
<evidence type="ECO:0000256" key="2">
    <source>
        <dbReference type="ARBA" id="ARBA00015953"/>
    </source>
</evidence>
<dbReference type="RefSeq" id="WP_101691020.1">
    <property type="nucleotide sequence ID" value="NZ_JACOPR010000011.1"/>
</dbReference>
<dbReference type="SUPFAM" id="SSF46785">
    <property type="entry name" value="Winged helix' DNA-binding domain"/>
    <property type="match status" value="2"/>
</dbReference>